<feature type="compositionally biased region" description="Low complexity" evidence="1">
    <location>
        <begin position="195"/>
        <end position="205"/>
    </location>
</feature>
<dbReference type="GO" id="GO:0031267">
    <property type="term" value="F:small GTPase binding"/>
    <property type="evidence" value="ECO:0007669"/>
    <property type="project" value="TreeGrafter"/>
</dbReference>
<dbReference type="InterPro" id="IPR001849">
    <property type="entry name" value="PH_domain"/>
</dbReference>
<proteinExistence type="predicted"/>
<feature type="compositionally biased region" description="Low complexity" evidence="1">
    <location>
        <begin position="952"/>
        <end position="962"/>
    </location>
</feature>
<feature type="compositionally biased region" description="Pro residues" evidence="1">
    <location>
        <begin position="102"/>
        <end position="111"/>
    </location>
</feature>
<dbReference type="PROSITE" id="PS51205">
    <property type="entry name" value="VPS9"/>
    <property type="match status" value="1"/>
</dbReference>
<dbReference type="GO" id="GO:0030139">
    <property type="term" value="C:endocytic vesicle"/>
    <property type="evidence" value="ECO:0007669"/>
    <property type="project" value="TreeGrafter"/>
</dbReference>
<feature type="region of interest" description="Disordered" evidence="1">
    <location>
        <begin position="302"/>
        <end position="356"/>
    </location>
</feature>
<feature type="compositionally biased region" description="Low complexity" evidence="1">
    <location>
        <begin position="77"/>
        <end position="91"/>
    </location>
</feature>
<feature type="compositionally biased region" description="Acidic residues" evidence="1">
    <location>
        <begin position="1038"/>
        <end position="1056"/>
    </location>
</feature>
<dbReference type="Gene3D" id="1.20.1050.80">
    <property type="entry name" value="VPS9 domain"/>
    <property type="match status" value="1"/>
</dbReference>
<dbReference type="InterPro" id="IPR045046">
    <property type="entry name" value="Vps9-like"/>
</dbReference>
<protein>
    <submittedName>
        <fullName evidence="4">PH domain containing protein</fullName>
    </submittedName>
</protein>
<dbReference type="RefSeq" id="XP_004332797.1">
    <property type="nucleotide sequence ID" value="XM_004332749.1"/>
</dbReference>
<dbReference type="KEGG" id="acan:ACA1_108210"/>
<feature type="compositionally biased region" description="Low complexity" evidence="1">
    <location>
        <begin position="1009"/>
        <end position="1022"/>
    </location>
</feature>
<dbReference type="PANTHER" id="PTHR23101:SF98">
    <property type="entry name" value="VPS9 DOMAIN-CONTAINING PROTEIN 1"/>
    <property type="match status" value="1"/>
</dbReference>
<evidence type="ECO:0000259" key="2">
    <source>
        <dbReference type="PROSITE" id="PS50003"/>
    </source>
</evidence>
<dbReference type="VEuPathDB" id="AmoebaDB:ACA1_108210"/>
<feature type="compositionally biased region" description="Basic and acidic residues" evidence="1">
    <location>
        <begin position="487"/>
        <end position="516"/>
    </location>
</feature>
<feature type="region of interest" description="Disordered" evidence="1">
    <location>
        <begin position="21"/>
        <end position="238"/>
    </location>
</feature>
<feature type="compositionally biased region" description="Low complexity" evidence="1">
    <location>
        <begin position="868"/>
        <end position="898"/>
    </location>
</feature>
<dbReference type="Proteomes" id="UP000011083">
    <property type="component" value="Unassembled WGS sequence"/>
</dbReference>
<feature type="domain" description="PH" evidence="2">
    <location>
        <begin position="362"/>
        <end position="459"/>
    </location>
</feature>
<dbReference type="AlphaFoldDB" id="L8GD50"/>
<evidence type="ECO:0000259" key="3">
    <source>
        <dbReference type="PROSITE" id="PS51205"/>
    </source>
</evidence>
<dbReference type="EMBL" id="KB008174">
    <property type="protein sequence ID" value="ELR10784.1"/>
    <property type="molecule type" value="Genomic_DNA"/>
</dbReference>
<dbReference type="InterPro" id="IPR037191">
    <property type="entry name" value="VPS9_dom_sf"/>
</dbReference>
<keyword evidence="5" id="KW-1185">Reference proteome</keyword>
<sequence length="1086" mass="118725">MPEAEVDVHLDLCLYEQTEREEVAEAQRQRQQPPRRGTAATATPERGGGEATRPRAASDRREPHSTQHSPSPSVLTPAAGAPFAPSFPAVPTHQPMGSAPAFPLPLQPPPASQQLRQQQSPQSVSGGGYMGFPTIPPLQPQLPLFPQHSQPQPQQQQQQQRTGQQSPVQFPAGAAPPPISLGRLSAGGGLPGAPPGSTAGPSSAARQPQPYQPFSVPPTTAQNTAQQHRFPAAYFTSQSLPHAQPVQFQQQQQQQPVQAQYPAQQYYAVPQQLTPQYQAFLQRYQNLQQNQNFSQYPQILQKTPSQQSLLRPGAGLLPQEPPTAAAVEREKEKAQAERRVRDQQQQQRQQQKEREPEKPIYSEYCEGWLFVCERPSVRFLKSWVVLKEAGLHLSDGPSSRARLVIPLTRVKAFLVDAQKNTGKKHSFGLQLKDDKIYYFAARGAEDLLPWLQSVRKELRRMAETSPSAVKEIVPTAPATPATAPDTTKPKERSKREKREKKSTPEKSKEGKPKDRNGTFSGLFAKLSSMAAGSGDDKVYKLLDEEFLKQMKEDGAAEEDKSPTQQQLDSQKVIIFSHMNKVFSLYSHPLGKLVIDFTDEFLRHKDRILSARPSTALAKITQEIQTFLDRLIITVEHYYGGEVAHVEQFVHTARLAAEHCVFSLLYDIVYPVYTKRYIAEDRKFTQKMAEFADITTPDLIDNPKFWLLDDKKGGEGRSGGEPYQKAINMMTAITELATPVAKLNCLVDTSRIICGCVNEYWAKRDPTGPEIAVYASRSAAAHVEKKKEWSSGISCDDLLPILLYVVIKSKLETVHTESMYMQDFIGEREQMQIEGYSLATFQAASAALLCLERDSLRKPEEAVAPTTRPTGASSSVPSGPATPASPTTPPNSSATQPSADASSALPTSPEASVAPPAAGGSQSRLHRARRASWISSVLAQQAAIPLQPDGYSGDAATATAAGDGQEEEEDDDWTFFKSGAAAAAAASPALMRRPSSAEDEEFIDSFRPPTSTSTSSASATGTGLLIDWGSDSDTKQEKEDGEGEEAAAEEGVEELGSDDPTTSDGEEPKEEGAHPASREEDEAATGR</sequence>
<feature type="compositionally biased region" description="Polar residues" evidence="1">
    <location>
        <begin position="217"/>
        <end position="227"/>
    </location>
</feature>
<feature type="region of interest" description="Disordered" evidence="1">
    <location>
        <begin position="859"/>
        <end position="925"/>
    </location>
</feature>
<dbReference type="InterPro" id="IPR011993">
    <property type="entry name" value="PH-like_dom_sf"/>
</dbReference>
<dbReference type="SUPFAM" id="SSF109993">
    <property type="entry name" value="VPS9 domain"/>
    <property type="match status" value="1"/>
</dbReference>
<dbReference type="Pfam" id="PF02204">
    <property type="entry name" value="VPS9"/>
    <property type="match status" value="1"/>
</dbReference>
<feature type="region of interest" description="Disordered" evidence="1">
    <location>
        <begin position="946"/>
        <end position="970"/>
    </location>
</feature>
<dbReference type="OrthoDB" id="20531at2759"/>
<reference evidence="4 5" key="1">
    <citation type="journal article" date="2013" name="Genome Biol.">
        <title>Genome of Acanthamoeba castellanii highlights extensive lateral gene transfer and early evolution of tyrosine kinase signaling.</title>
        <authorList>
            <person name="Clarke M."/>
            <person name="Lohan A.J."/>
            <person name="Liu B."/>
            <person name="Lagkouvardos I."/>
            <person name="Roy S."/>
            <person name="Zafar N."/>
            <person name="Bertelli C."/>
            <person name="Schilde C."/>
            <person name="Kianianmomeni A."/>
            <person name="Burglin T.R."/>
            <person name="Frech C."/>
            <person name="Turcotte B."/>
            <person name="Kopec K.O."/>
            <person name="Synnott J.M."/>
            <person name="Choo C."/>
            <person name="Paponov I."/>
            <person name="Finkler A."/>
            <person name="Soon Heng Tan C."/>
            <person name="Hutchins A.P."/>
            <person name="Weinmeier T."/>
            <person name="Rattei T."/>
            <person name="Chu J.S."/>
            <person name="Gimenez G."/>
            <person name="Irimia M."/>
            <person name="Rigden D.J."/>
            <person name="Fitzpatrick D.A."/>
            <person name="Lorenzo-Morales J."/>
            <person name="Bateman A."/>
            <person name="Chiu C.H."/>
            <person name="Tang P."/>
            <person name="Hegemann P."/>
            <person name="Fromm H."/>
            <person name="Raoult D."/>
            <person name="Greub G."/>
            <person name="Miranda-Saavedra D."/>
            <person name="Chen N."/>
            <person name="Nash P."/>
            <person name="Ginger M.L."/>
            <person name="Horn M."/>
            <person name="Schaap P."/>
            <person name="Caler L."/>
            <person name="Loftus B."/>
        </authorList>
    </citation>
    <scope>NUCLEOTIDE SEQUENCE [LARGE SCALE GENOMIC DNA]</scope>
    <source>
        <strain evidence="4 5">Neff</strain>
    </source>
</reference>
<dbReference type="Gene3D" id="2.30.29.30">
    <property type="entry name" value="Pleckstrin-homology domain (PH domain)/Phosphotyrosine-binding domain (PTB)"/>
    <property type="match status" value="1"/>
</dbReference>
<feature type="domain" description="VPS9" evidence="3">
    <location>
        <begin position="677"/>
        <end position="856"/>
    </location>
</feature>
<dbReference type="GeneID" id="14911217"/>
<feature type="compositionally biased region" description="Basic and acidic residues" evidence="1">
    <location>
        <begin position="327"/>
        <end position="342"/>
    </location>
</feature>
<name>L8GD50_ACACF</name>
<feature type="region of interest" description="Disordered" evidence="1">
    <location>
        <begin position="464"/>
        <end position="518"/>
    </location>
</feature>
<organism evidence="4 5">
    <name type="scientific">Acanthamoeba castellanii (strain ATCC 30010 / Neff)</name>
    <dbReference type="NCBI Taxonomy" id="1257118"/>
    <lineage>
        <taxon>Eukaryota</taxon>
        <taxon>Amoebozoa</taxon>
        <taxon>Discosea</taxon>
        <taxon>Longamoebia</taxon>
        <taxon>Centramoebida</taxon>
        <taxon>Acanthamoebidae</taxon>
        <taxon>Acanthamoeba</taxon>
    </lineage>
</organism>
<evidence type="ECO:0000256" key="1">
    <source>
        <dbReference type="SAM" id="MobiDB-lite"/>
    </source>
</evidence>
<evidence type="ECO:0000313" key="4">
    <source>
        <dbReference type="EMBL" id="ELR10784.1"/>
    </source>
</evidence>
<feature type="compositionally biased region" description="Low complexity" evidence="1">
    <location>
        <begin position="141"/>
        <end position="169"/>
    </location>
</feature>
<feature type="compositionally biased region" description="Basic and acidic residues" evidence="1">
    <location>
        <begin position="52"/>
        <end position="65"/>
    </location>
</feature>
<dbReference type="InterPro" id="IPR003123">
    <property type="entry name" value="VPS9"/>
</dbReference>
<dbReference type="GO" id="GO:0005829">
    <property type="term" value="C:cytosol"/>
    <property type="evidence" value="ECO:0007669"/>
    <property type="project" value="TreeGrafter"/>
</dbReference>
<feature type="compositionally biased region" description="Low complexity" evidence="1">
    <location>
        <begin position="112"/>
        <end position="124"/>
    </location>
</feature>
<dbReference type="STRING" id="1257118.L8GD50"/>
<feature type="compositionally biased region" description="Polar residues" evidence="1">
    <location>
        <begin position="899"/>
        <end position="909"/>
    </location>
</feature>
<feature type="compositionally biased region" description="Low complexity" evidence="1">
    <location>
        <begin position="474"/>
        <end position="486"/>
    </location>
</feature>
<gene>
    <name evidence="4" type="ORF">ACA1_108210</name>
</gene>
<dbReference type="PROSITE" id="PS50003">
    <property type="entry name" value="PH_DOMAIN"/>
    <property type="match status" value="1"/>
</dbReference>
<feature type="region of interest" description="Disordered" evidence="1">
    <location>
        <begin position="984"/>
        <end position="1086"/>
    </location>
</feature>
<dbReference type="GO" id="GO:0005085">
    <property type="term" value="F:guanyl-nucleotide exchange factor activity"/>
    <property type="evidence" value="ECO:0007669"/>
    <property type="project" value="InterPro"/>
</dbReference>
<accession>L8GD50</accession>
<dbReference type="CDD" id="cd00821">
    <property type="entry name" value="PH"/>
    <property type="match status" value="1"/>
</dbReference>
<dbReference type="SMART" id="SM00233">
    <property type="entry name" value="PH"/>
    <property type="match status" value="1"/>
</dbReference>
<evidence type="ECO:0000313" key="5">
    <source>
        <dbReference type="Proteomes" id="UP000011083"/>
    </source>
</evidence>
<dbReference type="PANTHER" id="PTHR23101">
    <property type="entry name" value="RAB GDP/GTP EXCHANGE FACTOR"/>
    <property type="match status" value="1"/>
</dbReference>
<dbReference type="SUPFAM" id="SSF50729">
    <property type="entry name" value="PH domain-like"/>
    <property type="match status" value="1"/>
</dbReference>
<dbReference type="GO" id="GO:0016192">
    <property type="term" value="P:vesicle-mediated transport"/>
    <property type="evidence" value="ECO:0007669"/>
    <property type="project" value="InterPro"/>
</dbReference>